<dbReference type="Proteomes" id="UP001178461">
    <property type="component" value="Chromosome 1"/>
</dbReference>
<organism evidence="2 3">
    <name type="scientific">Podarcis lilfordi</name>
    <name type="common">Lilford's wall lizard</name>
    <dbReference type="NCBI Taxonomy" id="74358"/>
    <lineage>
        <taxon>Eukaryota</taxon>
        <taxon>Metazoa</taxon>
        <taxon>Chordata</taxon>
        <taxon>Craniata</taxon>
        <taxon>Vertebrata</taxon>
        <taxon>Euteleostomi</taxon>
        <taxon>Lepidosauria</taxon>
        <taxon>Squamata</taxon>
        <taxon>Bifurcata</taxon>
        <taxon>Unidentata</taxon>
        <taxon>Episquamata</taxon>
        <taxon>Laterata</taxon>
        <taxon>Lacertibaenia</taxon>
        <taxon>Lacertidae</taxon>
        <taxon>Podarcis</taxon>
    </lineage>
</organism>
<evidence type="ECO:0000256" key="1">
    <source>
        <dbReference type="SAM" id="MobiDB-lite"/>
    </source>
</evidence>
<evidence type="ECO:0000313" key="3">
    <source>
        <dbReference type="Proteomes" id="UP001178461"/>
    </source>
</evidence>
<protein>
    <submittedName>
        <fullName evidence="2">Uncharacterized protein</fullName>
    </submittedName>
</protein>
<proteinExistence type="predicted"/>
<feature type="compositionally biased region" description="Polar residues" evidence="1">
    <location>
        <begin position="52"/>
        <end position="68"/>
    </location>
</feature>
<gene>
    <name evidence="2" type="ORF">PODLI_1B036199</name>
</gene>
<keyword evidence="3" id="KW-1185">Reference proteome</keyword>
<accession>A0AA35JNK7</accession>
<dbReference type="AlphaFoldDB" id="A0AA35JNK7"/>
<name>A0AA35JNK7_9SAUR</name>
<reference evidence="2" key="1">
    <citation type="submission" date="2022-12" db="EMBL/GenBank/DDBJ databases">
        <authorList>
            <person name="Alioto T."/>
            <person name="Alioto T."/>
            <person name="Gomez Garrido J."/>
        </authorList>
    </citation>
    <scope>NUCLEOTIDE SEQUENCE</scope>
</reference>
<evidence type="ECO:0000313" key="2">
    <source>
        <dbReference type="EMBL" id="CAI5762825.1"/>
    </source>
</evidence>
<dbReference type="EMBL" id="OX395126">
    <property type="protein sequence ID" value="CAI5762825.1"/>
    <property type="molecule type" value="Genomic_DNA"/>
</dbReference>
<feature type="region of interest" description="Disordered" evidence="1">
    <location>
        <begin position="39"/>
        <end position="68"/>
    </location>
</feature>
<sequence>MPRRQPCVKLHPQPECRHRPPVPSRPVCCSGNVPGLQAMRGQGKEAGEAGTAQRTEMSQLPSLASETKATVRLSSPHLLQWSRTPCLEGCGEGLVISSFSECQSLQGSSSPDMLSLQFWLQTSAYPPTHAGISCQGSGQMVGRVGPP</sequence>